<dbReference type="Pfam" id="PF17906">
    <property type="entry name" value="HTH_48"/>
    <property type="match status" value="1"/>
</dbReference>
<dbReference type="GO" id="GO:0003690">
    <property type="term" value="F:double-stranded DNA binding"/>
    <property type="evidence" value="ECO:0007669"/>
    <property type="project" value="TreeGrafter"/>
</dbReference>
<proteinExistence type="predicted"/>
<dbReference type="Gene3D" id="1.10.10.10">
    <property type="entry name" value="Winged helix-like DNA-binding domain superfamily/Winged helix DNA-binding domain"/>
    <property type="match status" value="1"/>
</dbReference>
<dbReference type="GO" id="GO:0046975">
    <property type="term" value="F:histone H3K36 methyltransferase activity"/>
    <property type="evidence" value="ECO:0007669"/>
    <property type="project" value="TreeGrafter"/>
</dbReference>
<dbReference type="GO" id="GO:0000014">
    <property type="term" value="F:single-stranded DNA endodeoxyribonuclease activity"/>
    <property type="evidence" value="ECO:0007669"/>
    <property type="project" value="TreeGrafter"/>
</dbReference>
<evidence type="ECO:0000313" key="2">
    <source>
        <dbReference type="Proteomes" id="UP000046392"/>
    </source>
</evidence>
<dbReference type="InterPro" id="IPR036397">
    <property type="entry name" value="RNaseH_sf"/>
</dbReference>
<dbReference type="GO" id="GO:0031297">
    <property type="term" value="P:replication fork processing"/>
    <property type="evidence" value="ECO:0007669"/>
    <property type="project" value="TreeGrafter"/>
</dbReference>
<dbReference type="InterPro" id="IPR052709">
    <property type="entry name" value="Transposase-MT_Hybrid"/>
</dbReference>
<dbReference type="GO" id="GO:0035861">
    <property type="term" value="C:site of double-strand break"/>
    <property type="evidence" value="ECO:0007669"/>
    <property type="project" value="TreeGrafter"/>
</dbReference>
<dbReference type="Pfam" id="PF01359">
    <property type="entry name" value="Transposase_1"/>
    <property type="match status" value="1"/>
</dbReference>
<dbReference type="Gene3D" id="1.10.10.1450">
    <property type="match status" value="1"/>
</dbReference>
<reference evidence="3" key="1">
    <citation type="submission" date="2017-02" db="UniProtKB">
        <authorList>
            <consortium name="WormBaseParasite"/>
        </authorList>
    </citation>
    <scope>IDENTIFICATION</scope>
</reference>
<dbReference type="GO" id="GO:0000793">
    <property type="term" value="C:condensed chromosome"/>
    <property type="evidence" value="ECO:0007669"/>
    <property type="project" value="TreeGrafter"/>
</dbReference>
<organism evidence="2 3">
    <name type="scientific">Strongyloides papillosus</name>
    <name type="common">Intestinal threadworm</name>
    <dbReference type="NCBI Taxonomy" id="174720"/>
    <lineage>
        <taxon>Eukaryota</taxon>
        <taxon>Metazoa</taxon>
        <taxon>Ecdysozoa</taxon>
        <taxon>Nematoda</taxon>
        <taxon>Chromadorea</taxon>
        <taxon>Rhabditida</taxon>
        <taxon>Tylenchina</taxon>
        <taxon>Panagrolaimomorpha</taxon>
        <taxon>Strongyloidoidea</taxon>
        <taxon>Strongyloididae</taxon>
        <taxon>Strongyloides</taxon>
    </lineage>
</organism>
<dbReference type="PANTHER" id="PTHR46060">
    <property type="entry name" value="MARINER MOS1 TRANSPOSASE-LIKE PROTEIN"/>
    <property type="match status" value="1"/>
</dbReference>
<dbReference type="GO" id="GO:0000729">
    <property type="term" value="P:DNA double-strand break processing"/>
    <property type="evidence" value="ECO:0007669"/>
    <property type="project" value="TreeGrafter"/>
</dbReference>
<accession>A0A0N5BE31</accession>
<keyword evidence="2" id="KW-1185">Reference proteome</keyword>
<dbReference type="WBParaSite" id="SPAL_0000425800.1">
    <property type="protein sequence ID" value="SPAL_0000425800.1"/>
    <property type="gene ID" value="SPAL_0000425800"/>
</dbReference>
<dbReference type="GO" id="GO:0005634">
    <property type="term" value="C:nucleus"/>
    <property type="evidence" value="ECO:0007669"/>
    <property type="project" value="TreeGrafter"/>
</dbReference>
<dbReference type="InterPro" id="IPR041426">
    <property type="entry name" value="Mos1_HTH"/>
</dbReference>
<dbReference type="AlphaFoldDB" id="A0A0N5BE31"/>
<dbReference type="GO" id="GO:0006303">
    <property type="term" value="P:double-strand break repair via nonhomologous end joining"/>
    <property type="evidence" value="ECO:0007669"/>
    <property type="project" value="TreeGrafter"/>
</dbReference>
<dbReference type="Gene3D" id="3.30.420.10">
    <property type="entry name" value="Ribonuclease H-like superfamily/Ribonuclease H"/>
    <property type="match status" value="1"/>
</dbReference>
<evidence type="ECO:0000259" key="1">
    <source>
        <dbReference type="Pfam" id="PF17906"/>
    </source>
</evidence>
<dbReference type="GO" id="GO:0044547">
    <property type="term" value="F:DNA topoisomerase binding"/>
    <property type="evidence" value="ECO:0007669"/>
    <property type="project" value="TreeGrafter"/>
</dbReference>
<evidence type="ECO:0000313" key="3">
    <source>
        <dbReference type="WBParaSite" id="SPAL_0000425800.1"/>
    </source>
</evidence>
<dbReference type="GO" id="GO:0003697">
    <property type="term" value="F:single-stranded DNA binding"/>
    <property type="evidence" value="ECO:0007669"/>
    <property type="project" value="TreeGrafter"/>
</dbReference>
<dbReference type="InterPro" id="IPR001888">
    <property type="entry name" value="Transposase_1"/>
</dbReference>
<dbReference type="Proteomes" id="UP000046392">
    <property type="component" value="Unplaced"/>
</dbReference>
<dbReference type="GO" id="GO:0015074">
    <property type="term" value="P:DNA integration"/>
    <property type="evidence" value="ECO:0007669"/>
    <property type="project" value="TreeGrafter"/>
</dbReference>
<dbReference type="STRING" id="174720.A0A0N5BE31"/>
<sequence length="342" mass="40346">MELDKVHLRHCMLYEFQQGYNATEATRNLCNVLGESVVDVRTVQRWFSKFRAGNFNFDDKPHTGRPSDFNDDILKALLLEDPHLSSREIEEKMGYDHTTIARHINKLGYVQKLGQWVPRELNENQLANRFTICSSLLLRQNFRPFLDRLIIGDVKWITYDVLNRKRGKTLSNKRNQSISKSNVNRKKRILVIWWDRKGLIYCNLLPQGQNITSDIYCEMLSKLKEEIKKKRPIIAKKKEFLIQHDNARSHITVKTMQKLDELGFEVLSHPPHSPDIAPSDYHLFLSLQNFINKKKFKNEDELNNALFEFFYNEDEKFFASGIDKLPTRWKQVIDNNGDYIIN</sequence>
<feature type="domain" description="Mos1 transposase HTH" evidence="1">
    <location>
        <begin position="5"/>
        <end position="54"/>
    </location>
</feature>
<dbReference type="InterPro" id="IPR036388">
    <property type="entry name" value="WH-like_DNA-bd_sf"/>
</dbReference>
<name>A0A0N5BE31_STREA</name>
<dbReference type="GO" id="GO:0042800">
    <property type="term" value="F:histone H3K4 methyltransferase activity"/>
    <property type="evidence" value="ECO:0007669"/>
    <property type="project" value="TreeGrafter"/>
</dbReference>
<protein>
    <submittedName>
        <fullName evidence="3">HTH_48 domain-containing protein</fullName>
    </submittedName>
</protein>
<dbReference type="GO" id="GO:0044774">
    <property type="term" value="P:mitotic DNA integrity checkpoint signaling"/>
    <property type="evidence" value="ECO:0007669"/>
    <property type="project" value="TreeGrafter"/>
</dbReference>
<dbReference type="PANTHER" id="PTHR46060:SF2">
    <property type="entry name" value="HISTONE-LYSINE N-METHYLTRANSFERASE SETMAR"/>
    <property type="match status" value="1"/>
</dbReference>